<dbReference type="InterPro" id="IPR029062">
    <property type="entry name" value="Class_I_gatase-like"/>
</dbReference>
<dbReference type="Proteomes" id="UP000198949">
    <property type="component" value="Unassembled WGS sequence"/>
</dbReference>
<feature type="domain" description="ThuA-like" evidence="1">
    <location>
        <begin position="6"/>
        <end position="216"/>
    </location>
</feature>
<proteinExistence type="predicted"/>
<dbReference type="SUPFAM" id="SSF52317">
    <property type="entry name" value="Class I glutamine amidotransferase-like"/>
    <property type="match status" value="1"/>
</dbReference>
<dbReference type="RefSeq" id="WP_091038852.1">
    <property type="nucleotide sequence ID" value="NZ_FNAD01000012.1"/>
</dbReference>
<dbReference type="Pfam" id="PF06283">
    <property type="entry name" value="ThuA"/>
    <property type="match status" value="1"/>
</dbReference>
<name>A0A1G7A066_9ACTN</name>
<dbReference type="Gene3D" id="3.40.50.880">
    <property type="match status" value="1"/>
</dbReference>
<organism evidence="2 3">
    <name type="scientific">Glycomyces harbinensis</name>
    <dbReference type="NCBI Taxonomy" id="58114"/>
    <lineage>
        <taxon>Bacteria</taxon>
        <taxon>Bacillati</taxon>
        <taxon>Actinomycetota</taxon>
        <taxon>Actinomycetes</taxon>
        <taxon>Glycomycetales</taxon>
        <taxon>Glycomycetaceae</taxon>
        <taxon>Glycomyces</taxon>
    </lineage>
</organism>
<evidence type="ECO:0000313" key="3">
    <source>
        <dbReference type="Proteomes" id="UP000198949"/>
    </source>
</evidence>
<protein>
    <submittedName>
        <fullName evidence="2">Trehalose utilisation</fullName>
    </submittedName>
</protein>
<evidence type="ECO:0000259" key="1">
    <source>
        <dbReference type="Pfam" id="PF06283"/>
    </source>
</evidence>
<dbReference type="OrthoDB" id="9816308at2"/>
<dbReference type="STRING" id="58114.SAMN05216270_11251"/>
<dbReference type="PANTHER" id="PTHR40469">
    <property type="entry name" value="SECRETED GLYCOSYL HYDROLASE"/>
    <property type="match status" value="1"/>
</dbReference>
<dbReference type="AlphaFoldDB" id="A0A1G7A066"/>
<accession>A0A1G7A066</accession>
<sequence length="222" mass="24071">MASPAILVFTKTTGFRHDSIPAGTEAVERIAAELGFEAEHTEDSSVYNPVDLARFAATVWLSPSGDVLDELERAALADFVTGGGGWCGVHGASTAERSWPFFTELVGARFIGHPPGCTPGEIEVKDAEHAATAHLPKRWSWTDEWYSFDERPANVDVLLEVDEDSYDTADLAMGGPHPLAWHRRLESGRCFYTALGHDASAYADADFLAHLKGGLQSVLPTK</sequence>
<evidence type="ECO:0000313" key="2">
    <source>
        <dbReference type="EMBL" id="SDE07887.1"/>
    </source>
</evidence>
<keyword evidence="3" id="KW-1185">Reference proteome</keyword>
<gene>
    <name evidence="2" type="ORF">SAMN05216270_11251</name>
</gene>
<dbReference type="PANTHER" id="PTHR40469:SF2">
    <property type="entry name" value="GALACTOSE-BINDING DOMAIN-LIKE SUPERFAMILY PROTEIN"/>
    <property type="match status" value="1"/>
</dbReference>
<dbReference type="EMBL" id="FNAD01000012">
    <property type="protein sequence ID" value="SDE07887.1"/>
    <property type="molecule type" value="Genomic_DNA"/>
</dbReference>
<reference evidence="3" key="1">
    <citation type="submission" date="2016-10" db="EMBL/GenBank/DDBJ databases">
        <authorList>
            <person name="Varghese N."/>
            <person name="Submissions S."/>
        </authorList>
    </citation>
    <scope>NUCLEOTIDE SEQUENCE [LARGE SCALE GENOMIC DNA]</scope>
    <source>
        <strain evidence="3">CGMCC 4.3516</strain>
    </source>
</reference>
<dbReference type="InterPro" id="IPR029010">
    <property type="entry name" value="ThuA-like"/>
</dbReference>